<dbReference type="Pfam" id="PF20102">
    <property type="entry name" value="DUF6492"/>
    <property type="match status" value="1"/>
</dbReference>
<proteinExistence type="predicted"/>
<dbReference type="Proteomes" id="UP000284824">
    <property type="component" value="Unassembled WGS sequence"/>
</dbReference>
<dbReference type="AlphaFoldDB" id="A0A438MLL8"/>
<dbReference type="RefSeq" id="WP_127939000.1">
    <property type="nucleotide sequence ID" value="NZ_SAUN01000001.1"/>
</dbReference>
<organism evidence="1 2">
    <name type="scientific">Nonomuraea polychroma</name>
    <dbReference type="NCBI Taxonomy" id="46176"/>
    <lineage>
        <taxon>Bacteria</taxon>
        <taxon>Bacillati</taxon>
        <taxon>Actinomycetota</taxon>
        <taxon>Actinomycetes</taxon>
        <taxon>Streptosporangiales</taxon>
        <taxon>Streptosporangiaceae</taxon>
        <taxon>Nonomuraea</taxon>
    </lineage>
</organism>
<gene>
    <name evidence="1" type="ORF">EDD27_9546</name>
</gene>
<reference evidence="1 2" key="1">
    <citation type="submission" date="2019-01" db="EMBL/GenBank/DDBJ databases">
        <title>Sequencing the genomes of 1000 actinobacteria strains.</title>
        <authorList>
            <person name="Klenk H.-P."/>
        </authorList>
    </citation>
    <scope>NUCLEOTIDE SEQUENCE [LARGE SCALE GENOMIC DNA]</scope>
    <source>
        <strain evidence="1 2">DSM 43925</strain>
    </source>
</reference>
<protein>
    <recommendedName>
        <fullName evidence="3">Glycosyl transferase family 2</fullName>
    </recommendedName>
</protein>
<dbReference type="InterPro" id="IPR045499">
    <property type="entry name" value="DUF6492"/>
</dbReference>
<comment type="caution">
    <text evidence="1">The sequence shown here is derived from an EMBL/GenBank/DDBJ whole genome shotgun (WGS) entry which is preliminary data.</text>
</comment>
<name>A0A438MLL8_9ACTN</name>
<dbReference type="OrthoDB" id="571298at2"/>
<evidence type="ECO:0008006" key="3">
    <source>
        <dbReference type="Google" id="ProtNLM"/>
    </source>
</evidence>
<evidence type="ECO:0000313" key="1">
    <source>
        <dbReference type="EMBL" id="RVX46654.1"/>
    </source>
</evidence>
<sequence>MSTLAVITPSYAPDAGLFAELHRSVLEFTPDDTVHHVIVPRADRAAFAAYEGPRCRVLTEPEVVPRHYVRLPRGLWGNLRRPWPPVRGWVIQQAIKIAVAGSVDADVVLIADSDIVLVRPTTATRFTTDGELRLHRVNDGVHAGMPRHVRWHQVARELLGLPLAPEPPLHDYVTSLNFWDPVIVRAMQQRITETTGRSWFDAFTARLHVSEFILYGVFVDEVLATHPHSDTTICHNSWDDVPMDRETALAFADGLGPEAIGMMISAKSKTPPDVRQAALERCSEIVQRQEAG</sequence>
<dbReference type="EMBL" id="SAUN01000001">
    <property type="protein sequence ID" value="RVX46654.1"/>
    <property type="molecule type" value="Genomic_DNA"/>
</dbReference>
<evidence type="ECO:0000313" key="2">
    <source>
        <dbReference type="Proteomes" id="UP000284824"/>
    </source>
</evidence>
<keyword evidence="2" id="KW-1185">Reference proteome</keyword>
<accession>A0A438MLL8</accession>